<protein>
    <recommendedName>
        <fullName evidence="3">Glycosyl transferase</fullName>
    </recommendedName>
</protein>
<dbReference type="RefSeq" id="WP_041063812.1">
    <property type="nucleotide sequence ID" value="NZ_JXAL01000020.1"/>
</dbReference>
<dbReference type="InterPro" id="IPR029044">
    <property type="entry name" value="Nucleotide-diphossugar_trans"/>
</dbReference>
<dbReference type="SUPFAM" id="SSF53448">
    <property type="entry name" value="Nucleotide-diphospho-sugar transferases"/>
    <property type="match status" value="1"/>
</dbReference>
<evidence type="ECO:0000313" key="1">
    <source>
        <dbReference type="EMBL" id="KIL35528.1"/>
    </source>
</evidence>
<evidence type="ECO:0000313" key="2">
    <source>
        <dbReference type="Proteomes" id="UP000054526"/>
    </source>
</evidence>
<reference evidence="1 2" key="1">
    <citation type="submission" date="2014-12" db="EMBL/GenBank/DDBJ databases">
        <title>Draft genome sequence of Cohnella kolymensis strain B-2846.</title>
        <authorList>
            <person name="Karlyshev A.V."/>
            <person name="Kudryashova E.B."/>
        </authorList>
    </citation>
    <scope>NUCLEOTIDE SEQUENCE [LARGE SCALE GENOMIC DNA]</scope>
    <source>
        <strain evidence="1 2">VKM B-2846</strain>
    </source>
</reference>
<dbReference type="EMBL" id="JXAL01000020">
    <property type="protein sequence ID" value="KIL35528.1"/>
    <property type="molecule type" value="Genomic_DNA"/>
</dbReference>
<gene>
    <name evidence="1" type="ORF">SD71_12760</name>
</gene>
<comment type="caution">
    <text evidence="1">The sequence shown here is derived from an EMBL/GenBank/DDBJ whole genome shotgun (WGS) entry which is preliminary data.</text>
</comment>
<dbReference type="Proteomes" id="UP000054526">
    <property type="component" value="Unassembled WGS sequence"/>
</dbReference>
<sequence>MIIGTIATKSHLPKALVMAESIKEHMPHAKVVLCLVERKMHEPLKHCPVFDEVVLAKDMGFEDFDRYVFKYDALQATCSLKPVLMEYLLTTYKHNDMFVYLDTDTRLFSPFDEIAETLETNSILLTPHSIYPLIHPVSSSVNKYQSIRWKELGILKTGLFNAGFFALKRNGNSTAFIQWWKNRLARYCYKDIKEGLFDDQRWLDLAPCYFDVYFLKHPGYNVAFWNLYERTVRKLPDGSYCVNDRPLRFFHFSQVDSYLKEIIRSMSESGAPYDVMSKDYVHTLNQHQWDKYRNKQWSYACFASGRPIKQHSRQKYARHPERYHSNPFSLANSKFL</sequence>
<accession>A0ABR5A481</accession>
<name>A0ABR5A481_9BACL</name>
<proteinExistence type="predicted"/>
<organism evidence="1 2">
    <name type="scientific">Cohnella kolymensis</name>
    <dbReference type="NCBI Taxonomy" id="1590652"/>
    <lineage>
        <taxon>Bacteria</taxon>
        <taxon>Bacillati</taxon>
        <taxon>Bacillota</taxon>
        <taxon>Bacilli</taxon>
        <taxon>Bacillales</taxon>
        <taxon>Paenibacillaceae</taxon>
        <taxon>Cohnella</taxon>
    </lineage>
</organism>
<evidence type="ECO:0008006" key="3">
    <source>
        <dbReference type="Google" id="ProtNLM"/>
    </source>
</evidence>
<keyword evidence="2" id="KW-1185">Reference proteome</keyword>
<dbReference type="Gene3D" id="3.90.550.10">
    <property type="entry name" value="Spore Coat Polysaccharide Biosynthesis Protein SpsA, Chain A"/>
    <property type="match status" value="1"/>
</dbReference>